<sequence>MSKLIPVFASLAFLATAPATARAADLDDGGYAVEGVVVDGDAPVVVERERIIERRYYPSGAYVEVEPHPEVEVYARYRPDPYPARGYWRAGDEW</sequence>
<dbReference type="AlphaFoldDB" id="A0A6I3KSU4"/>
<evidence type="ECO:0000313" key="2">
    <source>
        <dbReference type="EMBL" id="MTD95791.1"/>
    </source>
</evidence>
<comment type="caution">
    <text evidence="2">The sequence shown here is derived from an EMBL/GenBank/DDBJ whole genome shotgun (WGS) entry which is preliminary data.</text>
</comment>
<proteinExistence type="predicted"/>
<dbReference type="RefSeq" id="WP_154740290.1">
    <property type="nucleotide sequence ID" value="NZ_WMBQ01000002.1"/>
</dbReference>
<evidence type="ECO:0000313" key="3">
    <source>
        <dbReference type="Proteomes" id="UP000440694"/>
    </source>
</evidence>
<dbReference type="Proteomes" id="UP000440694">
    <property type="component" value="Unassembled WGS sequence"/>
</dbReference>
<feature type="signal peptide" evidence="1">
    <location>
        <begin position="1"/>
        <end position="23"/>
    </location>
</feature>
<reference evidence="2 3" key="1">
    <citation type="submission" date="2019-11" db="EMBL/GenBank/DDBJ databases">
        <title>Identification of a novel strain.</title>
        <authorList>
            <person name="Xu Q."/>
            <person name="Wang G."/>
        </authorList>
    </citation>
    <scope>NUCLEOTIDE SEQUENCE [LARGE SCALE GENOMIC DNA]</scope>
    <source>
        <strain evidence="3">xq</strain>
    </source>
</reference>
<keyword evidence="3" id="KW-1185">Reference proteome</keyword>
<name>A0A6I3KSU4_9HYPH</name>
<dbReference type="EMBL" id="WMBQ01000002">
    <property type="protein sequence ID" value="MTD95791.1"/>
    <property type="molecule type" value="Genomic_DNA"/>
</dbReference>
<gene>
    <name evidence="2" type="ORF">GIW81_15740</name>
</gene>
<accession>A0A6I3KSU4</accession>
<evidence type="ECO:0000256" key="1">
    <source>
        <dbReference type="SAM" id="SignalP"/>
    </source>
</evidence>
<keyword evidence="1" id="KW-0732">Signal</keyword>
<feature type="chain" id="PRO_5026202120" evidence="1">
    <location>
        <begin position="24"/>
        <end position="94"/>
    </location>
</feature>
<protein>
    <submittedName>
        <fullName evidence="2">Uncharacterized protein</fullName>
    </submittedName>
</protein>
<organism evidence="2 3">
    <name type="scientific">Hyphomicrobium album</name>
    <dbReference type="NCBI Taxonomy" id="2665159"/>
    <lineage>
        <taxon>Bacteria</taxon>
        <taxon>Pseudomonadati</taxon>
        <taxon>Pseudomonadota</taxon>
        <taxon>Alphaproteobacteria</taxon>
        <taxon>Hyphomicrobiales</taxon>
        <taxon>Hyphomicrobiaceae</taxon>
        <taxon>Hyphomicrobium</taxon>
    </lineage>
</organism>